<dbReference type="PANTHER" id="PTHR32385:SF22">
    <property type="entry name" value="MANNOSYL PHOSPHORYLINOSITOL CERAMIDE SYNTHASE SUR1"/>
    <property type="match status" value="1"/>
</dbReference>
<evidence type="ECO:0000313" key="2">
    <source>
        <dbReference type="EMBL" id="QYO75706.1"/>
    </source>
</evidence>
<protein>
    <recommendedName>
        <fullName evidence="4">Glycosyl transferase</fullName>
    </recommendedName>
</protein>
<proteinExistence type="predicted"/>
<dbReference type="InterPro" id="IPR051706">
    <property type="entry name" value="Glycosyltransferase_domain"/>
</dbReference>
<dbReference type="PANTHER" id="PTHR32385">
    <property type="entry name" value="MANNOSYL PHOSPHORYLINOSITOL CERAMIDE SYNTHASE"/>
    <property type="match status" value="1"/>
</dbReference>
<dbReference type="EMBL" id="CP080590">
    <property type="protein sequence ID" value="QYO75706.1"/>
    <property type="molecule type" value="Genomic_DNA"/>
</dbReference>
<organism evidence="2 3">
    <name type="scientific">Devosia salina</name>
    <dbReference type="NCBI Taxonomy" id="2860336"/>
    <lineage>
        <taxon>Bacteria</taxon>
        <taxon>Pseudomonadati</taxon>
        <taxon>Pseudomonadota</taxon>
        <taxon>Alphaproteobacteria</taxon>
        <taxon>Hyphomicrobiales</taxon>
        <taxon>Devosiaceae</taxon>
        <taxon>Devosia</taxon>
    </lineage>
</organism>
<evidence type="ECO:0000256" key="1">
    <source>
        <dbReference type="ARBA" id="ARBA00022679"/>
    </source>
</evidence>
<dbReference type="InterPro" id="IPR007577">
    <property type="entry name" value="GlycoTrfase_DXD_sugar-bd_CS"/>
</dbReference>
<dbReference type="Gene3D" id="3.90.550.10">
    <property type="entry name" value="Spore Coat Polysaccharide Biosynthesis Protein SpsA, Chain A"/>
    <property type="match status" value="1"/>
</dbReference>
<dbReference type="Pfam" id="PF04488">
    <property type="entry name" value="Gly_transf_sug"/>
    <property type="match status" value="1"/>
</dbReference>
<name>A0ABX8WCK2_9HYPH</name>
<sequence length="517" mass="57211">MIPKLLHFTWKSEQLPRQMQAYYDAWRRLHPDWDIRLWTDESMRAFVASTYPEFLATYDGYPKMIQRADAFRYLVLGALGGVYADLDVEPLQSIERLLAYPCFLGIEPLEHIFPDRHHQGVPFLLTNAFMGSVPGHRLWREIISRLPSLADQETFYSTGPSMVTASVLRLKQEDRPTLLSPLVWSPLLADGRRTQRDAEAIAMLEPIGTVVPASGGTLVSHVWMTTWVPWHKRSNRMVDILQLPTLAKWAWRRLRNPSFANVVIPDPIRPYTDQIVVPASERPPIQVAVRIGEGGLAPELARALAGLDYPRDRLTVTIHGPAGMERDAISAVLGGAGVEARIVDHAVTANAVRDNGILDGMMPEAEHVLLVDGAVRSIPADALQRMLGTGRPVVAANVIDAAGAPADDQLFRYEKGAPFKVLYKDGGRDGVVRRDKGFRTQLTDQRTFVLLPLDGVGESFVLIARPVVEAGVRFGVTPYKLHLGAEAFGIMARDRGFEVCGLTDLEVVRTSPEAAGG</sequence>
<gene>
    <name evidence="2" type="ORF">K1X15_13835</name>
</gene>
<dbReference type="Proteomes" id="UP000825799">
    <property type="component" value="Chromosome"/>
</dbReference>
<reference evidence="2 3" key="1">
    <citation type="submission" date="2021-08" db="EMBL/GenBank/DDBJ databases">
        <title>Devosia salina sp. nov., isolated from the South China Sea sediment.</title>
        <authorList>
            <person name="Zhou Z."/>
        </authorList>
    </citation>
    <scope>NUCLEOTIDE SEQUENCE [LARGE SCALE GENOMIC DNA]</scope>
    <source>
        <strain evidence="2 3">SCS-3</strain>
    </source>
</reference>
<accession>A0ABX8WCK2</accession>
<evidence type="ECO:0000313" key="3">
    <source>
        <dbReference type="Proteomes" id="UP000825799"/>
    </source>
</evidence>
<evidence type="ECO:0008006" key="4">
    <source>
        <dbReference type="Google" id="ProtNLM"/>
    </source>
</evidence>
<keyword evidence="1" id="KW-0808">Transferase</keyword>
<dbReference type="RefSeq" id="WP_220304201.1">
    <property type="nucleotide sequence ID" value="NZ_CP080590.1"/>
</dbReference>
<keyword evidence="3" id="KW-1185">Reference proteome</keyword>
<dbReference type="SUPFAM" id="SSF53448">
    <property type="entry name" value="Nucleotide-diphospho-sugar transferases"/>
    <property type="match status" value="1"/>
</dbReference>
<dbReference type="InterPro" id="IPR029044">
    <property type="entry name" value="Nucleotide-diphossugar_trans"/>
</dbReference>
<dbReference type="Gene3D" id="3.90.550.20">
    <property type="match status" value="1"/>
</dbReference>